<comment type="function">
    <text evidence="9">Glucanases play a role in cell expansion during growth, in cell-cell fusion during mating, and in spore release during sporulation. This enzyme may be involved in beta-glucan degradation. Active on laminarin and lichenan.</text>
</comment>
<keyword evidence="5" id="KW-0325">Glycoprotein</keyword>
<keyword evidence="6" id="KW-0119">Carbohydrate metabolism</keyword>
<keyword evidence="8" id="KW-0624">Polysaccharide degradation</keyword>
<evidence type="ECO:0000256" key="4">
    <source>
        <dbReference type="ARBA" id="ARBA00023136"/>
    </source>
</evidence>
<dbReference type="GO" id="GO:0000272">
    <property type="term" value="P:polysaccharide catabolic process"/>
    <property type="evidence" value="ECO:0007669"/>
    <property type="project" value="UniProtKB-KW"/>
</dbReference>
<feature type="chain" id="PRO_5043948379" description="Endo-1,3-beta-glucanase btgC" evidence="12">
    <location>
        <begin position="19"/>
        <end position="323"/>
    </location>
</feature>
<evidence type="ECO:0000256" key="8">
    <source>
        <dbReference type="ARBA" id="ARBA00023326"/>
    </source>
</evidence>
<evidence type="ECO:0000256" key="11">
    <source>
        <dbReference type="ARBA" id="ARBA00043078"/>
    </source>
</evidence>
<keyword evidence="7" id="KW-0961">Cell wall biogenesis/degradation</keyword>
<evidence type="ECO:0000256" key="12">
    <source>
        <dbReference type="SAM" id="SignalP"/>
    </source>
</evidence>
<dbReference type="RefSeq" id="WP_135061189.1">
    <property type="nucleotide sequence ID" value="NZ_CP038254.1"/>
</dbReference>
<keyword evidence="3" id="KW-0378">Hydrolase</keyword>
<dbReference type="Gene3D" id="3.20.20.80">
    <property type="entry name" value="Glycosidases"/>
    <property type="match status" value="1"/>
</dbReference>
<dbReference type="GO" id="GO:0005886">
    <property type="term" value="C:plasma membrane"/>
    <property type="evidence" value="ECO:0007669"/>
    <property type="project" value="UniProtKB-SubCell"/>
</dbReference>
<dbReference type="SUPFAM" id="SSF51445">
    <property type="entry name" value="(Trans)glycosidases"/>
    <property type="match status" value="1"/>
</dbReference>
<dbReference type="GO" id="GO:0016787">
    <property type="term" value="F:hydrolase activity"/>
    <property type="evidence" value="ECO:0007669"/>
    <property type="project" value="UniProtKB-KW"/>
</dbReference>
<evidence type="ECO:0000256" key="6">
    <source>
        <dbReference type="ARBA" id="ARBA00023277"/>
    </source>
</evidence>
<evidence type="ECO:0000256" key="1">
    <source>
        <dbReference type="ARBA" id="ARBA00004236"/>
    </source>
</evidence>
<name>A0AAX1EJ49_9GAMM</name>
<reference evidence="13 14" key="1">
    <citation type="submission" date="2019-03" db="EMBL/GenBank/DDBJ databases">
        <title>Diverse conjugative elements silence natural transformation in Legionella species.</title>
        <authorList>
            <person name="Durieux I."/>
            <person name="Ginevra C."/>
            <person name="Attaiech L."/>
            <person name="Picq K."/>
            <person name="Juan P.A."/>
            <person name="Jarraud S."/>
            <person name="Charpentier X."/>
        </authorList>
    </citation>
    <scope>NUCLEOTIDE SEQUENCE [LARGE SCALE GENOMIC DNA]</scope>
    <source>
        <strain evidence="13 14">HL-0427-4011</strain>
    </source>
</reference>
<gene>
    <name evidence="13" type="ORF">E3983_12365</name>
</gene>
<sequence length="323" mass="36342">MRAAIFLSSLLLAFPVFAIERGINYDPAHSVIFTKAQAANNIGTMKEEVSKDFTILKNAGFTAVKTFYSSLSTIDGQRSFNFADLACPAGLRLMLGVFEFNPDRDNCANWCEKATEIQVEKAIESAKQYPNCIIGIVVGNEDIYNWNFTQPNRAMQARIAKDITTIKQALTGLNIRVGSAQQNGAWLKLANDDPNDIIGKIDFLGANIYPFWSPQQPDVQAAQTEFNNRYEAIKNHAKFKEKEVIVTEEGWPSHSSDAQNPHASLLAEQQYYQWWQSRAGSDSFDSYYFSIFDKQPVDADADKYFGLCTYDRQNKIITVCDSI</sequence>
<keyword evidence="4" id="KW-0472">Membrane</keyword>
<dbReference type="PANTHER" id="PTHR16631">
    <property type="entry name" value="GLUCAN 1,3-BETA-GLUCOSIDASE"/>
    <property type="match status" value="1"/>
</dbReference>
<feature type="signal peptide" evidence="12">
    <location>
        <begin position="1"/>
        <end position="18"/>
    </location>
</feature>
<dbReference type="PANTHER" id="PTHR16631:SF17">
    <property type="entry name" value="GLUCAN ENDO-1,3-BETA-GLUCOSIDASE BTGC"/>
    <property type="match status" value="1"/>
</dbReference>
<evidence type="ECO:0000313" key="13">
    <source>
        <dbReference type="EMBL" id="QBR85073.1"/>
    </source>
</evidence>
<dbReference type="EMBL" id="CP038254">
    <property type="protein sequence ID" value="QBR85073.1"/>
    <property type="molecule type" value="Genomic_DNA"/>
</dbReference>
<protein>
    <recommendedName>
        <fullName evidence="11">Endo-1,3-beta-glucanase btgC</fullName>
    </recommendedName>
    <alternativeName>
        <fullName evidence="10">Laminarinase btgC</fullName>
    </alternativeName>
</protein>
<dbReference type="InterPro" id="IPR050732">
    <property type="entry name" value="Beta-glucan_modifiers"/>
</dbReference>
<evidence type="ECO:0000256" key="2">
    <source>
        <dbReference type="ARBA" id="ARBA00022475"/>
    </source>
</evidence>
<evidence type="ECO:0000256" key="3">
    <source>
        <dbReference type="ARBA" id="ARBA00022801"/>
    </source>
</evidence>
<proteinExistence type="predicted"/>
<dbReference type="GO" id="GO:0071555">
    <property type="term" value="P:cell wall organization"/>
    <property type="evidence" value="ECO:0007669"/>
    <property type="project" value="UniProtKB-KW"/>
</dbReference>
<dbReference type="Proteomes" id="UP000295517">
    <property type="component" value="Chromosome"/>
</dbReference>
<accession>A0AAX1EJ49</accession>
<evidence type="ECO:0000256" key="9">
    <source>
        <dbReference type="ARBA" id="ARBA00037649"/>
    </source>
</evidence>
<comment type="subcellular location">
    <subcellularLocation>
        <location evidence="1">Cell membrane</location>
    </subcellularLocation>
</comment>
<organism evidence="13 14">
    <name type="scientific">Legionella israelensis</name>
    <dbReference type="NCBI Taxonomy" id="454"/>
    <lineage>
        <taxon>Bacteria</taxon>
        <taxon>Pseudomonadati</taxon>
        <taxon>Pseudomonadota</taxon>
        <taxon>Gammaproteobacteria</taxon>
        <taxon>Legionellales</taxon>
        <taxon>Legionellaceae</taxon>
        <taxon>Legionella</taxon>
    </lineage>
</organism>
<evidence type="ECO:0000256" key="5">
    <source>
        <dbReference type="ARBA" id="ARBA00023180"/>
    </source>
</evidence>
<evidence type="ECO:0000256" key="7">
    <source>
        <dbReference type="ARBA" id="ARBA00023316"/>
    </source>
</evidence>
<keyword evidence="12" id="KW-0732">Signal</keyword>
<evidence type="ECO:0000313" key="14">
    <source>
        <dbReference type="Proteomes" id="UP000295517"/>
    </source>
</evidence>
<evidence type="ECO:0000256" key="10">
    <source>
        <dbReference type="ARBA" id="ARBA00042373"/>
    </source>
</evidence>
<dbReference type="AlphaFoldDB" id="A0AAX1EJ49"/>
<keyword evidence="2" id="KW-1003">Cell membrane</keyword>
<dbReference type="InterPro" id="IPR017853">
    <property type="entry name" value="GH"/>
</dbReference>